<dbReference type="AlphaFoldDB" id="A0A835UWW3"/>
<gene>
    <name evidence="2" type="ORF">HPP92_013654</name>
</gene>
<organism evidence="2 3">
    <name type="scientific">Vanilla planifolia</name>
    <name type="common">Vanilla</name>
    <dbReference type="NCBI Taxonomy" id="51239"/>
    <lineage>
        <taxon>Eukaryota</taxon>
        <taxon>Viridiplantae</taxon>
        <taxon>Streptophyta</taxon>
        <taxon>Embryophyta</taxon>
        <taxon>Tracheophyta</taxon>
        <taxon>Spermatophyta</taxon>
        <taxon>Magnoliopsida</taxon>
        <taxon>Liliopsida</taxon>
        <taxon>Asparagales</taxon>
        <taxon>Orchidaceae</taxon>
        <taxon>Vanilloideae</taxon>
        <taxon>Vanilleae</taxon>
        <taxon>Vanilla</taxon>
    </lineage>
</organism>
<sequence>MEPNKIWATSGHALAHGRAKHGTMVRTRRFRCSLARAMMLTILTCLCLRPFSRFLNMEEKSMRMRIMGYGIAAIEYDLEVDDDDDHSRTATISSNEVFTIMITG</sequence>
<evidence type="ECO:0000313" key="2">
    <source>
        <dbReference type="EMBL" id="KAG0476813.1"/>
    </source>
</evidence>
<dbReference type="EMBL" id="JADCNL010000006">
    <property type="protein sequence ID" value="KAG0476813.1"/>
    <property type="molecule type" value="Genomic_DNA"/>
</dbReference>
<dbReference type="Proteomes" id="UP000636800">
    <property type="component" value="Chromosome 6"/>
</dbReference>
<reference evidence="2 3" key="1">
    <citation type="journal article" date="2020" name="Nat. Food">
        <title>A phased Vanilla planifolia genome enables genetic improvement of flavour and production.</title>
        <authorList>
            <person name="Hasing T."/>
            <person name="Tang H."/>
            <person name="Brym M."/>
            <person name="Khazi F."/>
            <person name="Huang T."/>
            <person name="Chambers A.H."/>
        </authorList>
    </citation>
    <scope>NUCLEOTIDE SEQUENCE [LARGE SCALE GENOMIC DNA]</scope>
    <source>
        <tissue evidence="2">Leaf</tissue>
    </source>
</reference>
<comment type="caution">
    <text evidence="2">The sequence shown here is derived from an EMBL/GenBank/DDBJ whole genome shotgun (WGS) entry which is preliminary data.</text>
</comment>
<keyword evidence="1" id="KW-0472">Membrane</keyword>
<evidence type="ECO:0000256" key="1">
    <source>
        <dbReference type="SAM" id="Phobius"/>
    </source>
</evidence>
<proteinExistence type="predicted"/>
<keyword evidence="3" id="KW-1185">Reference proteome</keyword>
<evidence type="ECO:0000313" key="3">
    <source>
        <dbReference type="Proteomes" id="UP000636800"/>
    </source>
</evidence>
<dbReference type="OrthoDB" id="755778at2759"/>
<keyword evidence="1" id="KW-0812">Transmembrane</keyword>
<name>A0A835UWW3_VANPL</name>
<feature type="transmembrane region" description="Helical" evidence="1">
    <location>
        <begin position="34"/>
        <end position="55"/>
    </location>
</feature>
<protein>
    <submittedName>
        <fullName evidence="2">Uncharacterized protein</fullName>
    </submittedName>
</protein>
<accession>A0A835UWW3</accession>
<keyword evidence="1" id="KW-1133">Transmembrane helix</keyword>